<evidence type="ECO:0000256" key="5">
    <source>
        <dbReference type="ARBA" id="ARBA00022692"/>
    </source>
</evidence>
<dbReference type="Pfam" id="PF02163">
    <property type="entry name" value="Peptidase_M50"/>
    <property type="match status" value="2"/>
</dbReference>
<evidence type="ECO:0000256" key="15">
    <source>
        <dbReference type="PIRSR" id="PIRSR006404-1"/>
    </source>
</evidence>
<dbReference type="PANTHER" id="PTHR39188:SF3">
    <property type="entry name" value="STAGE IV SPORULATION PROTEIN FB"/>
    <property type="match status" value="1"/>
</dbReference>
<evidence type="ECO:0000256" key="16">
    <source>
        <dbReference type="PIRSR" id="PIRSR006404-2"/>
    </source>
</evidence>
<reference evidence="20 21" key="1">
    <citation type="submission" date="2016-10" db="EMBL/GenBank/DDBJ databases">
        <authorList>
            <person name="de Groot N.N."/>
        </authorList>
    </citation>
    <scope>NUCLEOTIDE SEQUENCE [LARGE SCALE GENOMIC DNA]</scope>
    <source>
        <strain evidence="20 21">DSM 43067</strain>
    </source>
</reference>
<feature type="transmembrane region" description="Helical" evidence="14">
    <location>
        <begin position="127"/>
        <end position="151"/>
    </location>
</feature>
<feature type="compositionally biased region" description="Low complexity" evidence="17">
    <location>
        <begin position="10"/>
        <end position="19"/>
    </location>
</feature>
<keyword evidence="12" id="KW-0129">CBS domain</keyword>
<keyword evidence="3 14" id="KW-1003">Cell membrane</keyword>
<feature type="region of interest" description="Disordered" evidence="17">
    <location>
        <begin position="1"/>
        <end position="28"/>
    </location>
</feature>
<evidence type="ECO:0000256" key="6">
    <source>
        <dbReference type="ARBA" id="ARBA00022723"/>
    </source>
</evidence>
<dbReference type="InterPro" id="IPR016483">
    <property type="entry name" value="UCP006404_Pept_M50_CBS"/>
</dbReference>
<evidence type="ECO:0000259" key="19">
    <source>
        <dbReference type="Pfam" id="PF02163"/>
    </source>
</evidence>
<dbReference type="PANTHER" id="PTHR39188">
    <property type="entry name" value="MEMBRANE-ASSOCIATED ZINC METALLOPROTEASE M50B"/>
    <property type="match status" value="1"/>
</dbReference>
<name>A0A1I5K374_9ACTN</name>
<dbReference type="CDD" id="cd06164">
    <property type="entry name" value="S2P-M50_SpoIVFB_CBS"/>
    <property type="match status" value="1"/>
</dbReference>
<comment type="similarity">
    <text evidence="2 14">Belongs to the peptidase M50B family.</text>
</comment>
<comment type="cofactor">
    <cofactor evidence="14 16">
        <name>Zn(2+)</name>
        <dbReference type="ChEBI" id="CHEBI:29105"/>
    </cofactor>
    <text evidence="14 16">Binds 1 zinc ion per subunit.</text>
</comment>
<dbReference type="PIRSF" id="PIRSF006404">
    <property type="entry name" value="UCP006404_Pept_M50_CBS"/>
    <property type="match status" value="1"/>
</dbReference>
<feature type="transmembrane region" description="Helical" evidence="14">
    <location>
        <begin position="157"/>
        <end position="182"/>
    </location>
</feature>
<protein>
    <recommendedName>
        <fullName evidence="14">Zinc metalloprotease</fullName>
    </recommendedName>
</protein>
<keyword evidence="8 14" id="KW-0378">Hydrolase</keyword>
<evidence type="ECO:0000256" key="8">
    <source>
        <dbReference type="ARBA" id="ARBA00022801"/>
    </source>
</evidence>
<dbReference type="STRING" id="1993.SAMN04489713_109332"/>
<gene>
    <name evidence="20" type="ORF">SAMN04489713_109332</name>
</gene>
<dbReference type="Pfam" id="PF00571">
    <property type="entry name" value="CBS"/>
    <property type="match status" value="1"/>
</dbReference>
<dbReference type="GO" id="GO:0005886">
    <property type="term" value="C:plasma membrane"/>
    <property type="evidence" value="ECO:0007669"/>
    <property type="project" value="UniProtKB-SubCell"/>
</dbReference>
<keyword evidence="21" id="KW-1185">Reference proteome</keyword>
<dbReference type="Proteomes" id="UP000183413">
    <property type="component" value="Unassembled WGS sequence"/>
</dbReference>
<comment type="subcellular location">
    <subcellularLocation>
        <location evidence="1 14">Cell membrane</location>
        <topology evidence="1 14">Multi-pass membrane protein</topology>
    </subcellularLocation>
</comment>
<evidence type="ECO:0000259" key="18">
    <source>
        <dbReference type="Pfam" id="PF00571"/>
    </source>
</evidence>
<evidence type="ECO:0000256" key="12">
    <source>
        <dbReference type="ARBA" id="ARBA00023122"/>
    </source>
</evidence>
<dbReference type="InterPro" id="IPR008915">
    <property type="entry name" value="Peptidase_M50"/>
</dbReference>
<evidence type="ECO:0000256" key="2">
    <source>
        <dbReference type="ARBA" id="ARBA00007931"/>
    </source>
</evidence>
<feature type="binding site" evidence="16">
    <location>
        <position position="91"/>
    </location>
    <ligand>
        <name>Zn(2+)</name>
        <dbReference type="ChEBI" id="CHEBI:29105"/>
        <note>catalytic</note>
    </ligand>
</feature>
<keyword evidence="4 14" id="KW-0645">Protease</keyword>
<evidence type="ECO:0000313" key="21">
    <source>
        <dbReference type="Proteomes" id="UP000183413"/>
    </source>
</evidence>
<keyword evidence="7" id="KW-0677">Repeat</keyword>
<feature type="domain" description="CBS" evidence="18">
    <location>
        <begin position="280"/>
        <end position="320"/>
    </location>
</feature>
<dbReference type="Gene3D" id="3.10.580.10">
    <property type="entry name" value="CBS-domain"/>
    <property type="match status" value="1"/>
</dbReference>
<dbReference type="eggNOG" id="COG1994">
    <property type="taxonomic scope" value="Bacteria"/>
</dbReference>
<dbReference type="SUPFAM" id="SSF54631">
    <property type="entry name" value="CBS-domain pair"/>
    <property type="match status" value="1"/>
</dbReference>
<evidence type="ECO:0000256" key="17">
    <source>
        <dbReference type="SAM" id="MobiDB-lite"/>
    </source>
</evidence>
<feature type="transmembrane region" description="Helical" evidence="14">
    <location>
        <begin position="68"/>
        <end position="86"/>
    </location>
</feature>
<feature type="transmembrane region" description="Helical" evidence="14">
    <location>
        <begin position="203"/>
        <end position="223"/>
    </location>
</feature>
<evidence type="ECO:0000256" key="14">
    <source>
        <dbReference type="PIRNR" id="PIRNR006404"/>
    </source>
</evidence>
<feature type="binding site" evidence="16">
    <location>
        <position position="183"/>
    </location>
    <ligand>
        <name>Zn(2+)</name>
        <dbReference type="ChEBI" id="CHEBI:29105"/>
        <note>catalytic</note>
    </ligand>
</feature>
<keyword evidence="6 14" id="KW-0479">Metal-binding</keyword>
<dbReference type="GO" id="GO:0008237">
    <property type="term" value="F:metallopeptidase activity"/>
    <property type="evidence" value="ECO:0007669"/>
    <property type="project" value="UniProtKB-UniRule"/>
</dbReference>
<dbReference type="InterPro" id="IPR000644">
    <property type="entry name" value="CBS_dom"/>
</dbReference>
<evidence type="ECO:0000313" key="20">
    <source>
        <dbReference type="EMBL" id="SFO79457.1"/>
    </source>
</evidence>
<proteinExistence type="inferred from homology"/>
<feature type="binding site" evidence="16">
    <location>
        <position position="87"/>
    </location>
    <ligand>
        <name>Zn(2+)</name>
        <dbReference type="ChEBI" id="CHEBI:29105"/>
        <note>catalytic</note>
    </ligand>
</feature>
<evidence type="ECO:0000256" key="10">
    <source>
        <dbReference type="ARBA" id="ARBA00022989"/>
    </source>
</evidence>
<organism evidence="20 21">
    <name type="scientific">Actinomadura madurae</name>
    <dbReference type="NCBI Taxonomy" id="1993"/>
    <lineage>
        <taxon>Bacteria</taxon>
        <taxon>Bacillati</taxon>
        <taxon>Actinomycetota</taxon>
        <taxon>Actinomycetes</taxon>
        <taxon>Streptosporangiales</taxon>
        <taxon>Thermomonosporaceae</taxon>
        <taxon>Actinomadura</taxon>
    </lineage>
</organism>
<feature type="active site" evidence="15">
    <location>
        <position position="88"/>
    </location>
</feature>
<keyword evidence="11 14" id="KW-0482">Metalloprotease</keyword>
<keyword evidence="5 14" id="KW-0812">Transmembrane</keyword>
<dbReference type="InParanoid" id="A0A1I5K374"/>
<sequence length="393" mass="41564">MTHSAPPTQGRKPAGAPGPDGDGPDRPGLRMGRILGVPVYVSPSWFLVAALVTIMFEGQVHDVVTRPASYLVAFTYAALLYGSVFVHELSHAVTARAFGLPVRSVTLHILGGETAIEREAPTPGREFLIAFAGPLTNLLLAGAGLLAHATLTLPDVALLLLEALTFANLLVGLFNLLPGLPLDGGRLVRAAVWKATGNSRNGAVFAGWVGRAVAIACLIAGAYLATYTTADDGGIGWLALLWSALVASFIWVGATQAIRAERVRDRIPLLSARHLARRATLVTADTPLAEAIRRAHDDHAGAIVIADHDGRPLGLVNEKAVTATPEHRRPWITAGELSRGIDDDLILPATLTGEELIDALRRAPATEYLLTEPDGRVYGVLATTDVDRAFTGI</sequence>
<feature type="domain" description="Peptidase M50" evidence="19">
    <location>
        <begin position="77"/>
        <end position="147"/>
    </location>
</feature>
<evidence type="ECO:0000256" key="13">
    <source>
        <dbReference type="ARBA" id="ARBA00023136"/>
    </source>
</evidence>
<evidence type="ECO:0000256" key="11">
    <source>
        <dbReference type="ARBA" id="ARBA00023049"/>
    </source>
</evidence>
<evidence type="ECO:0000256" key="9">
    <source>
        <dbReference type="ARBA" id="ARBA00022833"/>
    </source>
</evidence>
<dbReference type="EMBL" id="FOVH01000009">
    <property type="protein sequence ID" value="SFO79457.1"/>
    <property type="molecule type" value="Genomic_DNA"/>
</dbReference>
<keyword evidence="9 14" id="KW-0862">Zinc</keyword>
<feature type="domain" description="Peptidase M50" evidence="19">
    <location>
        <begin position="160"/>
        <end position="207"/>
    </location>
</feature>
<feature type="transmembrane region" description="Helical" evidence="14">
    <location>
        <begin position="34"/>
        <end position="56"/>
    </location>
</feature>
<dbReference type="GO" id="GO:0046872">
    <property type="term" value="F:metal ion binding"/>
    <property type="evidence" value="ECO:0007669"/>
    <property type="project" value="UniProtKB-UniRule"/>
</dbReference>
<evidence type="ECO:0000256" key="7">
    <source>
        <dbReference type="ARBA" id="ARBA00022737"/>
    </source>
</evidence>
<feature type="transmembrane region" description="Helical" evidence="14">
    <location>
        <begin position="235"/>
        <end position="254"/>
    </location>
</feature>
<evidence type="ECO:0000256" key="3">
    <source>
        <dbReference type="ARBA" id="ARBA00022475"/>
    </source>
</evidence>
<dbReference type="AlphaFoldDB" id="A0A1I5K374"/>
<evidence type="ECO:0000256" key="1">
    <source>
        <dbReference type="ARBA" id="ARBA00004651"/>
    </source>
</evidence>
<keyword evidence="13 14" id="KW-0472">Membrane</keyword>
<dbReference type="InterPro" id="IPR046342">
    <property type="entry name" value="CBS_dom_sf"/>
</dbReference>
<keyword evidence="10 14" id="KW-1133">Transmembrane helix</keyword>
<accession>A0A1I5K374</accession>
<evidence type="ECO:0000256" key="4">
    <source>
        <dbReference type="ARBA" id="ARBA00022670"/>
    </source>
</evidence>
<dbReference type="GO" id="GO:0006508">
    <property type="term" value="P:proteolysis"/>
    <property type="evidence" value="ECO:0007669"/>
    <property type="project" value="UniProtKB-KW"/>
</dbReference>
<dbReference type="RefSeq" id="WP_075022451.1">
    <property type="nucleotide sequence ID" value="NZ_FOVH01000009.1"/>
</dbReference>